<feature type="chain" id="PRO_5046764571" evidence="2">
    <location>
        <begin position="20"/>
        <end position="763"/>
    </location>
</feature>
<dbReference type="InterPro" id="IPR035940">
    <property type="entry name" value="CAP_sf"/>
</dbReference>
<feature type="region of interest" description="Disordered" evidence="1">
    <location>
        <begin position="22"/>
        <end position="45"/>
    </location>
</feature>
<dbReference type="RefSeq" id="XP_065649229.1">
    <property type="nucleotide sequence ID" value="XM_065793157.1"/>
</dbReference>
<evidence type="ECO:0000259" key="3">
    <source>
        <dbReference type="SMART" id="SM00198"/>
    </source>
</evidence>
<dbReference type="SMART" id="SM00198">
    <property type="entry name" value="SCP"/>
    <property type="match status" value="1"/>
</dbReference>
<dbReference type="GeneID" id="100204716"/>
<dbReference type="PRINTS" id="PR00837">
    <property type="entry name" value="V5TPXLIKE"/>
</dbReference>
<dbReference type="CDD" id="cd05382">
    <property type="entry name" value="CAP_GAPR1-like"/>
    <property type="match status" value="1"/>
</dbReference>
<evidence type="ECO:0000313" key="5">
    <source>
        <dbReference type="RefSeq" id="XP_065649229.1"/>
    </source>
</evidence>
<feature type="signal peptide" evidence="2">
    <location>
        <begin position="1"/>
        <end position="19"/>
    </location>
</feature>
<evidence type="ECO:0000256" key="1">
    <source>
        <dbReference type="SAM" id="MobiDB-lite"/>
    </source>
</evidence>
<gene>
    <name evidence="5" type="primary">LOC100204716</name>
</gene>
<organism evidence="4 5">
    <name type="scientific">Hydra vulgaris</name>
    <name type="common">Hydra</name>
    <name type="synonym">Hydra attenuata</name>
    <dbReference type="NCBI Taxonomy" id="6087"/>
    <lineage>
        <taxon>Eukaryota</taxon>
        <taxon>Metazoa</taxon>
        <taxon>Cnidaria</taxon>
        <taxon>Hydrozoa</taxon>
        <taxon>Hydroidolina</taxon>
        <taxon>Anthoathecata</taxon>
        <taxon>Aplanulata</taxon>
        <taxon>Hydridae</taxon>
        <taxon>Hydra</taxon>
    </lineage>
</organism>
<dbReference type="PANTHER" id="PTHR10334">
    <property type="entry name" value="CYSTEINE-RICH SECRETORY PROTEIN-RELATED"/>
    <property type="match status" value="1"/>
</dbReference>
<dbReference type="Proteomes" id="UP001652625">
    <property type="component" value="Chromosome 03"/>
</dbReference>
<feature type="region of interest" description="Disordered" evidence="1">
    <location>
        <begin position="311"/>
        <end position="332"/>
    </location>
</feature>
<evidence type="ECO:0000256" key="2">
    <source>
        <dbReference type="SAM" id="SignalP"/>
    </source>
</evidence>
<feature type="domain" description="SCP" evidence="3">
    <location>
        <begin position="539"/>
        <end position="678"/>
    </location>
</feature>
<reference evidence="5" key="1">
    <citation type="submission" date="2025-08" db="UniProtKB">
        <authorList>
            <consortium name="RefSeq"/>
        </authorList>
    </citation>
    <scope>IDENTIFICATION</scope>
</reference>
<name>A0ABM4BJK5_HYDVU</name>
<feature type="region of interest" description="Disordered" evidence="1">
    <location>
        <begin position="67"/>
        <end position="86"/>
    </location>
</feature>
<sequence length="763" mass="85712">MVLYFKFVALWVIIVGTHGKIKPGKKTVNENNQKKGLSQHSNRQPFGDIKGFVKDTARRIHNKSSEDIEAHKKLSRTNGLQSKKSDIEAATKSIVHETNERKDKRGFLATLANLLNDAEALTNHRNQFEGGLSSVTHVPISSSNKHSLVAGIKIVEPIKTDKNDVKLSITDETNKEDNKVEKREDLITKAISDILEAKTIQKDPPDLVKNKVAITNTVENKDRTENVINTIENKERIDQVIKSEEKSKKRADFPSPEDAQKDKNDSGIEYAPIFAMYHGKIVPLGKLPDTSFKKSHAEEIKTVNSLTVSEDDMPKDKQLTVSEDDSPKDKQFISSPNQIQVTAERRSFSLPENTHINSEEEFENKFGKKDRPSKLYRLQQYLKNLDGHIPSANEVKEQVAKDEVIFPEEKTETTKSDILSHIKGLVLDDGKIVTVKGNHIEPMENTKEEPSTSLDSQKFFVSDDGKLNLVKSSSKTSDVQSADSKTLHEKTTEPKTVALSLEVLKDLLKKSDKVSLATLLNKAQEPKTDEDDDPGTIEDFAAGGLKSHNLYRSKHHSDPLIWSDELAAKAQKLAESLADKKALEIATDLEKEGYGENVAKVWATFKDAGEAATKMWYTQSNNYRFDDPHLDENTGQFAQVVWKSTKELGMGVAKSIDDVNNKYVYVTALYRPPGNIEPTLRDNVLPTGNNTVDVYTTFFKRMGVIDAREVSQNKTAAVYSTFFKKSKLNNNDENFKRSKLQKDPIVVKDNLNERGHLIKENET</sequence>
<dbReference type="InterPro" id="IPR014044">
    <property type="entry name" value="CAP_dom"/>
</dbReference>
<accession>A0ABM4BJK5</accession>
<feature type="region of interest" description="Disordered" evidence="1">
    <location>
        <begin position="472"/>
        <end position="492"/>
    </location>
</feature>
<dbReference type="SUPFAM" id="SSF55797">
    <property type="entry name" value="PR-1-like"/>
    <property type="match status" value="1"/>
</dbReference>
<dbReference type="InterPro" id="IPR034113">
    <property type="entry name" value="SCP_GAPR1-like"/>
</dbReference>
<evidence type="ECO:0000313" key="4">
    <source>
        <dbReference type="Proteomes" id="UP001652625"/>
    </source>
</evidence>
<feature type="region of interest" description="Disordered" evidence="1">
    <location>
        <begin position="243"/>
        <end position="265"/>
    </location>
</feature>
<keyword evidence="4" id="KW-1185">Reference proteome</keyword>
<dbReference type="Gene3D" id="3.40.33.10">
    <property type="entry name" value="CAP"/>
    <property type="match status" value="1"/>
</dbReference>
<feature type="compositionally biased region" description="Polar residues" evidence="1">
    <location>
        <begin position="29"/>
        <end position="44"/>
    </location>
</feature>
<proteinExistence type="predicted"/>
<protein>
    <submittedName>
        <fullName evidence="5">Uncharacterized protein LOC100204716</fullName>
    </submittedName>
</protein>
<feature type="compositionally biased region" description="Polar residues" evidence="1">
    <location>
        <begin position="472"/>
        <end position="484"/>
    </location>
</feature>
<dbReference type="Pfam" id="PF00188">
    <property type="entry name" value="CAP"/>
    <property type="match status" value="1"/>
</dbReference>
<keyword evidence="2" id="KW-0732">Signal</keyword>
<dbReference type="InterPro" id="IPR001283">
    <property type="entry name" value="CRISP-related"/>
</dbReference>